<evidence type="ECO:0000256" key="3">
    <source>
        <dbReference type="SAM" id="MobiDB-lite"/>
    </source>
</evidence>
<proteinExistence type="predicted"/>
<feature type="domain" description="SH3" evidence="4">
    <location>
        <begin position="224"/>
        <end position="284"/>
    </location>
</feature>
<dbReference type="InterPro" id="IPR001452">
    <property type="entry name" value="SH3_domain"/>
</dbReference>
<evidence type="ECO:0000256" key="1">
    <source>
        <dbReference type="ARBA" id="ARBA00022443"/>
    </source>
</evidence>
<comment type="caution">
    <text evidence="5">The sequence shown here is derived from an EMBL/GenBank/DDBJ whole genome shotgun (WGS) entry which is preliminary data.</text>
</comment>
<dbReference type="SMART" id="SM00326">
    <property type="entry name" value="SH3"/>
    <property type="match status" value="1"/>
</dbReference>
<feature type="compositionally biased region" description="Polar residues" evidence="3">
    <location>
        <begin position="1"/>
        <end position="11"/>
    </location>
</feature>
<organism evidence="5 6">
    <name type="scientific">Tetraparma gracilis</name>
    <dbReference type="NCBI Taxonomy" id="2962635"/>
    <lineage>
        <taxon>Eukaryota</taxon>
        <taxon>Sar</taxon>
        <taxon>Stramenopiles</taxon>
        <taxon>Ochrophyta</taxon>
        <taxon>Bolidophyceae</taxon>
        <taxon>Parmales</taxon>
        <taxon>Triparmaceae</taxon>
        <taxon>Tetraparma</taxon>
    </lineage>
</organism>
<feature type="compositionally biased region" description="Basic and acidic residues" evidence="3">
    <location>
        <begin position="260"/>
        <end position="269"/>
    </location>
</feature>
<accession>A0ABQ6ME52</accession>
<gene>
    <name evidence="5" type="ORF">TeGR_g366</name>
</gene>
<feature type="region of interest" description="Disordered" evidence="3">
    <location>
        <begin position="60"/>
        <end position="91"/>
    </location>
</feature>
<evidence type="ECO:0000313" key="5">
    <source>
        <dbReference type="EMBL" id="GMI24694.1"/>
    </source>
</evidence>
<dbReference type="EMBL" id="BRYB01002735">
    <property type="protein sequence ID" value="GMI24694.1"/>
    <property type="molecule type" value="Genomic_DNA"/>
</dbReference>
<dbReference type="Proteomes" id="UP001165060">
    <property type="component" value="Unassembled WGS sequence"/>
</dbReference>
<evidence type="ECO:0000259" key="4">
    <source>
        <dbReference type="PROSITE" id="PS50002"/>
    </source>
</evidence>
<feature type="region of interest" description="Disordered" evidence="3">
    <location>
        <begin position="204"/>
        <end position="290"/>
    </location>
</feature>
<feature type="compositionally biased region" description="Polar residues" evidence="3">
    <location>
        <begin position="278"/>
        <end position="290"/>
    </location>
</feature>
<feature type="region of interest" description="Disordered" evidence="3">
    <location>
        <begin position="1"/>
        <end position="39"/>
    </location>
</feature>
<sequence length="290" mass="30908">MSIGATSVSQKWRQELSSAISRSSSAPAPSQMDLHKLLSRKSLTSEEAMMAKQMMLGERAFGGPESATAKAPVPGLAQPLPPAAPAEKTAAQLVEECSAMEQELATEIAKEVEAIGSEAATTLGSKTISAEDTAAMKKLMRQQSGQHVQDAEQENEAFSRLSLADAQSRAIENAENPDILELQALEASLDQQILSTGITLPATAIREKSESAKRGEGTNRPPPPPRRNSSAEFSFSAGDNWQVSMEQGEPVRVLTTHSDGWTKIKKDSGQEGFVPTDFLTSNTSKKVVGA</sequence>
<dbReference type="Pfam" id="PF00018">
    <property type="entry name" value="SH3_1"/>
    <property type="match status" value="1"/>
</dbReference>
<dbReference type="InterPro" id="IPR036028">
    <property type="entry name" value="SH3-like_dom_sf"/>
</dbReference>
<evidence type="ECO:0000256" key="2">
    <source>
        <dbReference type="PROSITE-ProRule" id="PRU00192"/>
    </source>
</evidence>
<protein>
    <recommendedName>
        <fullName evidence="4">SH3 domain-containing protein</fullName>
    </recommendedName>
</protein>
<feature type="compositionally biased region" description="Low complexity" evidence="3">
    <location>
        <begin position="17"/>
        <end position="30"/>
    </location>
</feature>
<reference evidence="5 6" key="1">
    <citation type="journal article" date="2023" name="Commun. Biol.">
        <title>Genome analysis of Parmales, the sister group of diatoms, reveals the evolutionary specialization of diatoms from phago-mixotrophs to photoautotrophs.</title>
        <authorList>
            <person name="Ban H."/>
            <person name="Sato S."/>
            <person name="Yoshikawa S."/>
            <person name="Yamada K."/>
            <person name="Nakamura Y."/>
            <person name="Ichinomiya M."/>
            <person name="Sato N."/>
            <person name="Blanc-Mathieu R."/>
            <person name="Endo H."/>
            <person name="Kuwata A."/>
            <person name="Ogata H."/>
        </authorList>
    </citation>
    <scope>NUCLEOTIDE SEQUENCE [LARGE SCALE GENOMIC DNA]</scope>
</reference>
<keyword evidence="6" id="KW-1185">Reference proteome</keyword>
<name>A0ABQ6ME52_9STRA</name>
<keyword evidence="1 2" id="KW-0728">SH3 domain</keyword>
<evidence type="ECO:0000313" key="6">
    <source>
        <dbReference type="Proteomes" id="UP001165060"/>
    </source>
</evidence>
<dbReference type="Gene3D" id="2.30.30.40">
    <property type="entry name" value="SH3 Domains"/>
    <property type="match status" value="1"/>
</dbReference>
<feature type="compositionally biased region" description="Basic and acidic residues" evidence="3">
    <location>
        <begin position="205"/>
        <end position="217"/>
    </location>
</feature>
<feature type="compositionally biased region" description="Polar residues" evidence="3">
    <location>
        <begin position="228"/>
        <end position="245"/>
    </location>
</feature>
<dbReference type="SUPFAM" id="SSF50044">
    <property type="entry name" value="SH3-domain"/>
    <property type="match status" value="1"/>
</dbReference>
<dbReference type="PROSITE" id="PS50002">
    <property type="entry name" value="SH3"/>
    <property type="match status" value="1"/>
</dbReference>